<keyword evidence="1 6" id="KW-0597">Phosphoprotein</keyword>
<evidence type="ECO:0000256" key="5">
    <source>
        <dbReference type="ARBA" id="ARBA00023163"/>
    </source>
</evidence>
<reference evidence="10" key="1">
    <citation type="submission" date="2024-05" db="EMBL/GenBank/DDBJ databases">
        <title>Isolation and characterization of Sporomusa carbonis sp. nov., a carboxydotrophic hydrogenogen in the genus of Sporomusa isolated from a charcoal burning pile.</title>
        <authorList>
            <person name="Boeer T."/>
            <person name="Rosenbaum F."/>
            <person name="Eysell L."/>
            <person name="Mueller V."/>
            <person name="Daniel R."/>
            <person name="Poehlein A."/>
        </authorList>
    </citation>
    <scope>NUCLEOTIDE SEQUENCE [LARGE SCALE GENOMIC DNA]</scope>
    <source>
        <strain evidence="10">DSM 10669</strain>
    </source>
</reference>
<evidence type="ECO:0000259" key="9">
    <source>
        <dbReference type="PROSITE" id="PS51755"/>
    </source>
</evidence>
<dbReference type="Pfam" id="PF00072">
    <property type="entry name" value="Response_reg"/>
    <property type="match status" value="1"/>
</dbReference>
<dbReference type="EMBL" id="CP155573">
    <property type="protein sequence ID" value="XFO67094.1"/>
    <property type="molecule type" value="Genomic_DNA"/>
</dbReference>
<feature type="domain" description="OmpR/PhoB-type" evidence="9">
    <location>
        <begin position="131"/>
        <end position="229"/>
    </location>
</feature>
<keyword evidence="5" id="KW-0804">Transcription</keyword>
<feature type="modified residue" description="4-aspartylphosphate" evidence="6">
    <location>
        <position position="55"/>
    </location>
</feature>
<evidence type="ECO:0000256" key="4">
    <source>
        <dbReference type="ARBA" id="ARBA00023125"/>
    </source>
</evidence>
<dbReference type="InterPro" id="IPR011006">
    <property type="entry name" value="CheY-like_superfamily"/>
</dbReference>
<dbReference type="SMART" id="SM00862">
    <property type="entry name" value="Trans_reg_C"/>
    <property type="match status" value="1"/>
</dbReference>
<dbReference type="CDD" id="cd00383">
    <property type="entry name" value="trans_reg_C"/>
    <property type="match status" value="1"/>
</dbReference>
<keyword evidence="11" id="KW-1185">Reference proteome</keyword>
<dbReference type="PROSITE" id="PS50110">
    <property type="entry name" value="RESPONSE_REGULATORY"/>
    <property type="match status" value="1"/>
</dbReference>
<gene>
    <name evidence="10" type="primary">arlR_4</name>
    <name evidence="10" type="ORF">SPSIL_032730</name>
</gene>
<accession>A0ABZ3INU3</accession>
<keyword evidence="4 7" id="KW-0238">DNA-binding</keyword>
<dbReference type="RefSeq" id="WP_094605201.1">
    <property type="nucleotide sequence ID" value="NZ_CP155573.1"/>
</dbReference>
<sequence>MTTDKRILIVEDEFKIARFLQLELEHEGYQTLIETNGRRALDRIVQEAFDLVVLDVMLPELDGLEICRRVRELSDMPIIMVTAKDAIEDKVLGLDTGADDYLTKPFAVQELFARIRVALRKNKETHNELTTDTLTSGNLTLYPARYEAEVSDQPVALTKKEYDLLEYLIRNKHIVMSRERILHEVWGYDYTGDTNVVDVYIRYLRSKLDERFGQKYIYTVRGVGYVVKD</sequence>
<dbReference type="SMART" id="SM00448">
    <property type="entry name" value="REC"/>
    <property type="match status" value="1"/>
</dbReference>
<dbReference type="Gene3D" id="6.10.250.690">
    <property type="match status" value="1"/>
</dbReference>
<dbReference type="PROSITE" id="PS51755">
    <property type="entry name" value="OMPR_PHOB"/>
    <property type="match status" value="1"/>
</dbReference>
<dbReference type="InterPro" id="IPR001789">
    <property type="entry name" value="Sig_transdc_resp-reg_receiver"/>
</dbReference>
<evidence type="ECO:0000256" key="6">
    <source>
        <dbReference type="PROSITE-ProRule" id="PRU00169"/>
    </source>
</evidence>
<dbReference type="CDD" id="cd17574">
    <property type="entry name" value="REC_OmpR"/>
    <property type="match status" value="1"/>
</dbReference>
<evidence type="ECO:0000256" key="2">
    <source>
        <dbReference type="ARBA" id="ARBA00023012"/>
    </source>
</evidence>
<dbReference type="Gene3D" id="3.40.50.2300">
    <property type="match status" value="1"/>
</dbReference>
<proteinExistence type="predicted"/>
<evidence type="ECO:0000256" key="7">
    <source>
        <dbReference type="PROSITE-ProRule" id="PRU01091"/>
    </source>
</evidence>
<keyword evidence="2" id="KW-0902">Two-component regulatory system</keyword>
<protein>
    <submittedName>
        <fullName evidence="10">Response regulator ArlR</fullName>
    </submittedName>
</protein>
<dbReference type="SUPFAM" id="SSF52172">
    <property type="entry name" value="CheY-like"/>
    <property type="match status" value="1"/>
</dbReference>
<keyword evidence="3" id="KW-0805">Transcription regulation</keyword>
<evidence type="ECO:0000256" key="3">
    <source>
        <dbReference type="ARBA" id="ARBA00023015"/>
    </source>
</evidence>
<evidence type="ECO:0000256" key="1">
    <source>
        <dbReference type="ARBA" id="ARBA00022553"/>
    </source>
</evidence>
<dbReference type="InterPro" id="IPR001867">
    <property type="entry name" value="OmpR/PhoB-type_DNA-bd"/>
</dbReference>
<dbReference type="Pfam" id="PF00486">
    <property type="entry name" value="Trans_reg_C"/>
    <property type="match status" value="1"/>
</dbReference>
<dbReference type="Gene3D" id="1.10.10.10">
    <property type="entry name" value="Winged helix-like DNA-binding domain superfamily/Winged helix DNA-binding domain"/>
    <property type="match status" value="1"/>
</dbReference>
<organism evidence="10 11">
    <name type="scientific">Sporomusa silvacetica DSM 10669</name>
    <dbReference type="NCBI Taxonomy" id="1123289"/>
    <lineage>
        <taxon>Bacteria</taxon>
        <taxon>Bacillati</taxon>
        <taxon>Bacillota</taxon>
        <taxon>Negativicutes</taxon>
        <taxon>Selenomonadales</taxon>
        <taxon>Sporomusaceae</taxon>
        <taxon>Sporomusa</taxon>
    </lineage>
</organism>
<dbReference type="PANTHER" id="PTHR48111">
    <property type="entry name" value="REGULATOR OF RPOS"/>
    <property type="match status" value="1"/>
</dbReference>
<feature type="domain" description="Response regulatory" evidence="8">
    <location>
        <begin position="6"/>
        <end position="119"/>
    </location>
</feature>
<name>A0ABZ3INU3_9FIRM</name>
<dbReference type="PANTHER" id="PTHR48111:SF22">
    <property type="entry name" value="REGULATOR OF RPOS"/>
    <property type="match status" value="1"/>
</dbReference>
<evidence type="ECO:0000259" key="8">
    <source>
        <dbReference type="PROSITE" id="PS50110"/>
    </source>
</evidence>
<feature type="DNA-binding region" description="OmpR/PhoB-type" evidence="7">
    <location>
        <begin position="131"/>
        <end position="229"/>
    </location>
</feature>
<dbReference type="InterPro" id="IPR036388">
    <property type="entry name" value="WH-like_DNA-bd_sf"/>
</dbReference>
<evidence type="ECO:0000313" key="10">
    <source>
        <dbReference type="EMBL" id="XFO67094.1"/>
    </source>
</evidence>
<dbReference type="Proteomes" id="UP000216752">
    <property type="component" value="Chromosome"/>
</dbReference>
<evidence type="ECO:0000313" key="11">
    <source>
        <dbReference type="Proteomes" id="UP000216752"/>
    </source>
</evidence>
<dbReference type="InterPro" id="IPR039420">
    <property type="entry name" value="WalR-like"/>
</dbReference>